<gene>
    <name evidence="1" type="ORF">EVG20_g1911</name>
</gene>
<name>A0A4Y9Z967_9AGAM</name>
<organism evidence="1 2">
    <name type="scientific">Dentipellis fragilis</name>
    <dbReference type="NCBI Taxonomy" id="205917"/>
    <lineage>
        <taxon>Eukaryota</taxon>
        <taxon>Fungi</taxon>
        <taxon>Dikarya</taxon>
        <taxon>Basidiomycota</taxon>
        <taxon>Agaricomycotina</taxon>
        <taxon>Agaricomycetes</taxon>
        <taxon>Russulales</taxon>
        <taxon>Hericiaceae</taxon>
        <taxon>Dentipellis</taxon>
    </lineage>
</organism>
<proteinExistence type="predicted"/>
<accession>A0A4Y9Z967</accession>
<dbReference type="AlphaFoldDB" id="A0A4Y9Z967"/>
<dbReference type="OrthoDB" id="3830579at2759"/>
<dbReference type="EMBL" id="SEOQ01000067">
    <property type="protein sequence ID" value="TFY71092.1"/>
    <property type="molecule type" value="Genomic_DNA"/>
</dbReference>
<comment type="caution">
    <text evidence="1">The sequence shown here is derived from an EMBL/GenBank/DDBJ whole genome shotgun (WGS) entry which is preliminary data.</text>
</comment>
<evidence type="ECO:0000313" key="2">
    <source>
        <dbReference type="Proteomes" id="UP000298327"/>
    </source>
</evidence>
<protein>
    <recommendedName>
        <fullName evidence="3">ABM domain-containing protein</fullName>
    </recommendedName>
</protein>
<evidence type="ECO:0000313" key="1">
    <source>
        <dbReference type="EMBL" id="TFY71092.1"/>
    </source>
</evidence>
<dbReference type="Proteomes" id="UP000298327">
    <property type="component" value="Unassembled WGS sequence"/>
</dbReference>
<reference evidence="1 2" key="1">
    <citation type="submission" date="2019-02" db="EMBL/GenBank/DDBJ databases">
        <title>Genome sequencing of the rare red list fungi Dentipellis fragilis.</title>
        <authorList>
            <person name="Buettner E."/>
            <person name="Kellner H."/>
        </authorList>
    </citation>
    <scope>NUCLEOTIDE SEQUENCE [LARGE SCALE GENOMIC DNA]</scope>
    <source>
        <strain evidence="1 2">DSM 105465</strain>
    </source>
</reference>
<keyword evidence="2" id="KW-1185">Reference proteome</keyword>
<sequence>MDLVTPLKPGKTHEDLEIVMKLLIEAQGIKGFRDVVYGKEVDADDFVFVTAWDSIEVERNDATMIEFLQQLEEIVAE</sequence>
<evidence type="ECO:0008006" key="3">
    <source>
        <dbReference type="Google" id="ProtNLM"/>
    </source>
</evidence>